<evidence type="ECO:0000313" key="2">
    <source>
        <dbReference type="EMBL" id="TLC99845.1"/>
    </source>
</evidence>
<evidence type="ECO:0000313" key="3">
    <source>
        <dbReference type="Proteomes" id="UP000306509"/>
    </source>
</evidence>
<reference evidence="2 3" key="1">
    <citation type="journal article" date="2019" name="Anaerobe">
        <title>Detection of Robinsoniella peoriensis in multiple bone samples of a trauma patient.</title>
        <authorList>
            <person name="Schrottner P."/>
            <person name="Hartwich K."/>
            <person name="Bunk B."/>
            <person name="Schober I."/>
            <person name="Helbig S."/>
            <person name="Rudolph W.W."/>
            <person name="Gunzer F."/>
        </authorList>
    </citation>
    <scope>NUCLEOTIDE SEQUENCE [LARGE SCALE GENOMIC DNA]</scope>
    <source>
        <strain evidence="2 3">DSM 106044</strain>
    </source>
</reference>
<gene>
    <name evidence="2" type="ORF">DSM106044_03312</name>
</gene>
<organism evidence="2 3">
    <name type="scientific">Robinsoniella peoriensis</name>
    <dbReference type="NCBI Taxonomy" id="180332"/>
    <lineage>
        <taxon>Bacteria</taxon>
        <taxon>Bacillati</taxon>
        <taxon>Bacillota</taxon>
        <taxon>Clostridia</taxon>
        <taxon>Lachnospirales</taxon>
        <taxon>Lachnospiraceae</taxon>
        <taxon>Robinsoniella</taxon>
    </lineage>
</organism>
<dbReference type="Proteomes" id="UP000306509">
    <property type="component" value="Unassembled WGS sequence"/>
</dbReference>
<proteinExistence type="predicted"/>
<dbReference type="EMBL" id="QGQD01000064">
    <property type="protein sequence ID" value="TLC99845.1"/>
    <property type="molecule type" value="Genomic_DNA"/>
</dbReference>
<dbReference type="GO" id="GO:0016747">
    <property type="term" value="F:acyltransferase activity, transferring groups other than amino-acyl groups"/>
    <property type="evidence" value="ECO:0007669"/>
    <property type="project" value="InterPro"/>
</dbReference>
<keyword evidence="3" id="KW-1185">Reference proteome</keyword>
<dbReference type="InterPro" id="IPR016181">
    <property type="entry name" value="Acyl_CoA_acyltransferase"/>
</dbReference>
<accession>A0A4U8QCZ7</accession>
<protein>
    <submittedName>
        <fullName evidence="2">Ribosomal-protein-S5-alanine N-acetyltransferase</fullName>
    </submittedName>
</protein>
<dbReference type="STRING" id="180332.GCA_000797495_04638"/>
<comment type="caution">
    <text evidence="2">The sequence shown here is derived from an EMBL/GenBank/DDBJ whole genome shotgun (WGS) entry which is preliminary data.</text>
</comment>
<dbReference type="InterPro" id="IPR051531">
    <property type="entry name" value="N-acetyltransferase"/>
</dbReference>
<dbReference type="SUPFAM" id="SSF55729">
    <property type="entry name" value="Acyl-CoA N-acyltransferases (Nat)"/>
    <property type="match status" value="1"/>
</dbReference>
<dbReference type="InterPro" id="IPR000182">
    <property type="entry name" value="GNAT_dom"/>
</dbReference>
<name>A0A4U8QCZ7_9FIRM</name>
<keyword evidence="2" id="KW-0808">Transferase</keyword>
<feature type="domain" description="N-acetyltransferase" evidence="1">
    <location>
        <begin position="9"/>
        <end position="161"/>
    </location>
</feature>
<dbReference type="PROSITE" id="PS51186">
    <property type="entry name" value="GNAT"/>
    <property type="match status" value="1"/>
</dbReference>
<dbReference type="Pfam" id="PF13302">
    <property type="entry name" value="Acetyltransf_3"/>
    <property type="match status" value="1"/>
</dbReference>
<dbReference type="RefSeq" id="WP_027295844.1">
    <property type="nucleotide sequence ID" value="NZ_CABMJZ010000016.1"/>
</dbReference>
<evidence type="ECO:0000259" key="1">
    <source>
        <dbReference type="PROSITE" id="PS51186"/>
    </source>
</evidence>
<dbReference type="AlphaFoldDB" id="A0A4U8QCZ7"/>
<sequence>MKELKTKRLIIRRFLESDWEDLYEYLADEEVVYYEPYEVFSREKCQEEARIRSVSKAFWAVCLQENGKMIGNLYFERGKFDTWEIGYVFNNKYQGRGYAAEAAKALLEEGFQNWGVRRVVAKCNPGNQQSWKLMERLGMRREGFLVKNIFFKSDVNGKPIWQDTYEYGILKEEWEFDRDM</sequence>
<dbReference type="PANTHER" id="PTHR43792">
    <property type="entry name" value="GNAT FAMILY, PUTATIVE (AFU_ORTHOLOGUE AFUA_3G00765)-RELATED-RELATED"/>
    <property type="match status" value="1"/>
</dbReference>
<dbReference type="Gene3D" id="3.40.630.30">
    <property type="match status" value="1"/>
</dbReference>
<dbReference type="PANTHER" id="PTHR43792:SF1">
    <property type="entry name" value="N-ACETYLTRANSFERASE DOMAIN-CONTAINING PROTEIN"/>
    <property type="match status" value="1"/>
</dbReference>